<reference evidence="3 4" key="1">
    <citation type="submission" date="2024-09" db="EMBL/GenBank/DDBJ databases">
        <title>Genome sequencing and assembly of Phytophthora oleae, isolate VK10A, causative agent of rot of olive drupes.</title>
        <authorList>
            <person name="Conti Taguali S."/>
            <person name="Riolo M."/>
            <person name="La Spada F."/>
            <person name="Cacciola S.O."/>
            <person name="Dionisio G."/>
        </authorList>
    </citation>
    <scope>NUCLEOTIDE SEQUENCE [LARGE SCALE GENOMIC DNA]</scope>
    <source>
        <strain evidence="3 4">VK10A</strain>
    </source>
</reference>
<evidence type="ECO:0000256" key="2">
    <source>
        <dbReference type="SAM" id="SignalP"/>
    </source>
</evidence>
<dbReference type="PANTHER" id="PTHR11247:SF8">
    <property type="entry name" value="PALMITOYL-PROTEIN THIOESTERASE 1"/>
    <property type="match status" value="1"/>
</dbReference>
<feature type="signal peptide" evidence="2">
    <location>
        <begin position="1"/>
        <end position="20"/>
    </location>
</feature>
<organism evidence="3 4">
    <name type="scientific">Phytophthora oleae</name>
    <dbReference type="NCBI Taxonomy" id="2107226"/>
    <lineage>
        <taxon>Eukaryota</taxon>
        <taxon>Sar</taxon>
        <taxon>Stramenopiles</taxon>
        <taxon>Oomycota</taxon>
        <taxon>Peronosporomycetes</taxon>
        <taxon>Peronosporales</taxon>
        <taxon>Peronosporaceae</taxon>
        <taxon>Phytophthora</taxon>
    </lineage>
</organism>
<feature type="chain" id="PRO_5044818864" description="GPI inositol-deacylase" evidence="2">
    <location>
        <begin position="21"/>
        <end position="249"/>
    </location>
</feature>
<dbReference type="AlphaFoldDB" id="A0ABD3G080"/>
<comment type="caution">
    <text evidence="3">The sequence shown here is derived from an EMBL/GenBank/DDBJ whole genome shotgun (WGS) entry which is preliminary data.</text>
</comment>
<evidence type="ECO:0000313" key="3">
    <source>
        <dbReference type="EMBL" id="KAL3672557.1"/>
    </source>
</evidence>
<evidence type="ECO:0000313" key="4">
    <source>
        <dbReference type="Proteomes" id="UP001632037"/>
    </source>
</evidence>
<dbReference type="Gene3D" id="3.40.50.1820">
    <property type="entry name" value="alpha/beta hydrolase"/>
    <property type="match status" value="1"/>
</dbReference>
<dbReference type="Proteomes" id="UP001632037">
    <property type="component" value="Unassembled WGS sequence"/>
</dbReference>
<evidence type="ECO:0008006" key="5">
    <source>
        <dbReference type="Google" id="ProtNLM"/>
    </source>
</evidence>
<dbReference type="PANTHER" id="PTHR11247">
    <property type="entry name" value="PALMITOYL-PROTEIN THIOESTERASE/DOLICHYLDIPHOSPHATASE 1"/>
    <property type="match status" value="1"/>
</dbReference>
<dbReference type="InterPro" id="IPR029058">
    <property type="entry name" value="AB_hydrolase_fold"/>
</dbReference>
<protein>
    <recommendedName>
        <fullName evidence="5">GPI inositol-deacylase</fullName>
    </recommendedName>
</protein>
<dbReference type="Pfam" id="PF02089">
    <property type="entry name" value="Palm_thioest"/>
    <property type="match status" value="1"/>
</dbReference>
<proteinExistence type="predicted"/>
<accession>A0ABD3G080</accession>
<keyword evidence="1" id="KW-0378">Hydrolase</keyword>
<gene>
    <name evidence="3" type="ORF">V7S43_001853</name>
</gene>
<dbReference type="EMBL" id="JBIMZQ010000003">
    <property type="protein sequence ID" value="KAL3672557.1"/>
    <property type="molecule type" value="Genomic_DNA"/>
</dbReference>
<dbReference type="GO" id="GO:0016787">
    <property type="term" value="F:hydrolase activity"/>
    <property type="evidence" value="ECO:0007669"/>
    <property type="project" value="UniProtKB-KW"/>
</dbReference>
<dbReference type="SUPFAM" id="SSF53474">
    <property type="entry name" value="alpha/beta-Hydrolases"/>
    <property type="match status" value="1"/>
</dbReference>
<name>A0ABD3G080_9STRA</name>
<keyword evidence="2" id="KW-0732">Signal</keyword>
<evidence type="ECO:0000256" key="1">
    <source>
        <dbReference type="ARBA" id="ARBA00022801"/>
    </source>
</evidence>
<sequence length="249" mass="27313">MKFSSIFLSLAAFFIENAVATDVSSLPIIFFHGLSENASNVDNFAANLTAEGRMVVPLSFCESSCSFESVAMQISLAVAAVRQVVANNTAFENGYILLAHSQGGAISRAVLEEMDDHQVKRYISLAGVQNGIFVGPNDADPIVSRGTESLQFFLPRPDIFNFSTYASEQAYGKLQRDVVQFGLENNELQYQHSYFNLQRSPQFATTSVSLTSAIARRISSNSSLRTLSRRLKMAPSIRGSLRTSDATQR</sequence>
<keyword evidence="4" id="KW-1185">Reference proteome</keyword>